<evidence type="ECO:0000256" key="7">
    <source>
        <dbReference type="ARBA" id="ARBA00023268"/>
    </source>
</evidence>
<dbReference type="PIRSF" id="PIRSF000414">
    <property type="entry name" value="AICARFT_IMPCHas"/>
    <property type="match status" value="1"/>
</dbReference>
<keyword evidence="5 8" id="KW-0658">Purine biosynthesis</keyword>
<evidence type="ECO:0000256" key="2">
    <source>
        <dbReference type="ARBA" id="ARBA00004954"/>
    </source>
</evidence>
<comment type="catalytic activity">
    <reaction evidence="8">
        <text>IMP + H2O = 5-formamido-1-(5-phospho-D-ribosyl)imidazole-4-carboxamide</text>
        <dbReference type="Rhea" id="RHEA:18445"/>
        <dbReference type="ChEBI" id="CHEBI:15377"/>
        <dbReference type="ChEBI" id="CHEBI:58053"/>
        <dbReference type="ChEBI" id="CHEBI:58467"/>
        <dbReference type="EC" id="3.5.4.10"/>
    </reaction>
</comment>
<dbReference type="PANTHER" id="PTHR11692:SF0">
    <property type="entry name" value="BIFUNCTIONAL PURINE BIOSYNTHESIS PROTEIN ATIC"/>
    <property type="match status" value="1"/>
</dbReference>
<comment type="pathway">
    <text evidence="1 8">Purine metabolism; IMP biosynthesis via de novo pathway; IMP from 5-formamido-1-(5-phospho-D-ribosyl)imidazole-4-carboxamide: step 1/1.</text>
</comment>
<dbReference type="HAMAP" id="MF_00139">
    <property type="entry name" value="PurH"/>
    <property type="match status" value="1"/>
</dbReference>
<dbReference type="InterPro" id="IPR024051">
    <property type="entry name" value="AICAR_Tfase_dup_dom_sf"/>
</dbReference>
<proteinExistence type="inferred from homology"/>
<comment type="catalytic activity">
    <reaction evidence="8">
        <text>(6R)-10-formyltetrahydrofolate + 5-amino-1-(5-phospho-beta-D-ribosyl)imidazole-4-carboxamide = 5-formamido-1-(5-phospho-D-ribosyl)imidazole-4-carboxamide + (6S)-5,6,7,8-tetrahydrofolate</text>
        <dbReference type="Rhea" id="RHEA:22192"/>
        <dbReference type="ChEBI" id="CHEBI:57453"/>
        <dbReference type="ChEBI" id="CHEBI:58467"/>
        <dbReference type="ChEBI" id="CHEBI:58475"/>
        <dbReference type="ChEBI" id="CHEBI:195366"/>
        <dbReference type="EC" id="2.1.2.3"/>
    </reaction>
</comment>
<accession>A0ABZ0ZWV9</accession>
<keyword evidence="6 8" id="KW-0378">Hydrolase</keyword>
<dbReference type="PROSITE" id="PS51855">
    <property type="entry name" value="MGS"/>
    <property type="match status" value="1"/>
</dbReference>
<dbReference type="InterPro" id="IPR011607">
    <property type="entry name" value="MGS-like_dom"/>
</dbReference>
<feature type="domain" description="MGS-like" evidence="9">
    <location>
        <begin position="3"/>
        <end position="149"/>
    </location>
</feature>
<evidence type="ECO:0000256" key="4">
    <source>
        <dbReference type="ARBA" id="ARBA00022679"/>
    </source>
</evidence>
<dbReference type="InterPro" id="IPR002695">
    <property type="entry name" value="PurH-like"/>
</dbReference>
<dbReference type="Gene3D" id="3.40.50.1380">
    <property type="entry name" value="Methylglyoxal synthase-like domain"/>
    <property type="match status" value="1"/>
</dbReference>
<keyword evidence="4 8" id="KW-0808">Transferase</keyword>
<evidence type="ECO:0000256" key="8">
    <source>
        <dbReference type="HAMAP-Rule" id="MF_00139"/>
    </source>
</evidence>
<dbReference type="NCBIfam" id="TIGR00355">
    <property type="entry name" value="purH"/>
    <property type="match status" value="1"/>
</dbReference>
<protein>
    <recommendedName>
        <fullName evidence="8">Bifunctional purine biosynthesis protein PurH</fullName>
    </recommendedName>
    <domain>
        <recommendedName>
            <fullName evidence="8">Phosphoribosylaminoimidazolecarboxamide formyltransferase</fullName>
            <ecNumber evidence="8">2.1.2.3</ecNumber>
        </recommendedName>
        <alternativeName>
            <fullName evidence="8">AICAR transformylase</fullName>
        </alternativeName>
    </domain>
    <domain>
        <recommendedName>
            <fullName evidence="8">IMP cyclohydrolase</fullName>
            <ecNumber evidence="8">3.5.4.10</ecNumber>
        </recommendedName>
        <alternativeName>
            <fullName evidence="8">ATIC</fullName>
        </alternativeName>
        <alternativeName>
            <fullName evidence="8">IMP synthase</fullName>
        </alternativeName>
        <alternativeName>
            <fullName evidence="8">Inosinicase</fullName>
        </alternativeName>
    </domain>
</protein>
<dbReference type="InterPro" id="IPR016193">
    <property type="entry name" value="Cytidine_deaminase-like"/>
</dbReference>
<dbReference type="EMBL" id="CP141059">
    <property type="protein sequence ID" value="WQQ28811.1"/>
    <property type="molecule type" value="Genomic_DNA"/>
</dbReference>
<keyword evidence="7 8" id="KW-0511">Multifunctional enzyme</keyword>
<organism evidence="10 11">
    <name type="scientific">Nocardioides bizhenqiangii</name>
    <dbReference type="NCBI Taxonomy" id="3095076"/>
    <lineage>
        <taxon>Bacteria</taxon>
        <taxon>Bacillati</taxon>
        <taxon>Actinomycetota</taxon>
        <taxon>Actinomycetes</taxon>
        <taxon>Propionibacteriales</taxon>
        <taxon>Nocardioidaceae</taxon>
        <taxon>Nocardioides</taxon>
    </lineage>
</organism>
<comment type="domain">
    <text evidence="8">The IMP cyclohydrolase activity resides in the N-terminal region.</text>
</comment>
<comment type="similarity">
    <text evidence="3 8">Belongs to the PurH family.</text>
</comment>
<dbReference type="SMART" id="SM00851">
    <property type="entry name" value="MGS"/>
    <property type="match status" value="1"/>
</dbReference>
<dbReference type="SUPFAM" id="SSF52335">
    <property type="entry name" value="Methylglyoxal synthase-like"/>
    <property type="match status" value="1"/>
</dbReference>
<dbReference type="Pfam" id="PF02142">
    <property type="entry name" value="MGS"/>
    <property type="match status" value="1"/>
</dbReference>
<name>A0ABZ0ZWV9_9ACTN</name>
<gene>
    <name evidence="8 10" type="primary">purH</name>
    <name evidence="10" type="ORF">SHK19_17075</name>
</gene>
<dbReference type="EC" id="2.1.2.3" evidence="8"/>
<dbReference type="GO" id="GO:0004643">
    <property type="term" value="F:phosphoribosylaminoimidazolecarboxamide formyltransferase activity"/>
    <property type="evidence" value="ECO:0007669"/>
    <property type="project" value="UniProtKB-EC"/>
</dbReference>
<evidence type="ECO:0000256" key="1">
    <source>
        <dbReference type="ARBA" id="ARBA00004844"/>
    </source>
</evidence>
<evidence type="ECO:0000259" key="9">
    <source>
        <dbReference type="PROSITE" id="PS51855"/>
    </source>
</evidence>
<dbReference type="InterPro" id="IPR036914">
    <property type="entry name" value="MGS-like_dom_sf"/>
</dbReference>
<sequence>MGDRIPIKRALVSVYDKTGLDDLVRGLAAAGVELVSTGGSAALIESLGLPVTKVEELTGFPECLDGRVKTLHPRVHAGILADRRLPEHVAQLEELGVAPFDLVVVNLYPFTDTVMSGASAQGCIEKIDIGGPSMVRAAAKNHASVAIVTDGGDYVSALAAAQGDGFTLAERQALAAKAFVHTATYDVHVASWMGNVLTDTSGGSGFPAWVGATWDKSAVLRYGENPHQPAALYRNGFLAGGLATAEQLHGKEMSYNNYVDADAARRAAYDFDEPAVAIIKHANPCGIAVGADVAEAHRRAHECDPVSAFGGVIAVNRPVSVAMAEQVAEIFTEVIVAPGYDDGAVEVLQGKKNIRILVCEELRPGGVETRPIDGGLLMQHTDAFQAAGDDPASWTLATGEKADDATLADLAFAWRAVRAAKSNAILLASDGAAVGIGMGQVNRVDSCRLAVTRAGERAAGSVAASDAFFPFADGPQLLLDAGVRAIVQPGGSMRDEETVAACQAAGVTMYFTGTRHFAH</sequence>
<dbReference type="SUPFAM" id="SSF53927">
    <property type="entry name" value="Cytidine deaminase-like"/>
    <property type="match status" value="1"/>
</dbReference>
<dbReference type="PANTHER" id="PTHR11692">
    <property type="entry name" value="BIFUNCTIONAL PURINE BIOSYNTHESIS PROTEIN PURH"/>
    <property type="match status" value="1"/>
</dbReference>
<dbReference type="Proteomes" id="UP001327225">
    <property type="component" value="Chromosome"/>
</dbReference>
<dbReference type="SMART" id="SM00798">
    <property type="entry name" value="AICARFT_IMPCHas"/>
    <property type="match status" value="1"/>
</dbReference>
<keyword evidence="11" id="KW-1185">Reference proteome</keyword>
<evidence type="ECO:0000256" key="5">
    <source>
        <dbReference type="ARBA" id="ARBA00022755"/>
    </source>
</evidence>
<evidence type="ECO:0000313" key="11">
    <source>
        <dbReference type="Proteomes" id="UP001327225"/>
    </source>
</evidence>
<comment type="pathway">
    <text evidence="2 8">Purine metabolism; IMP biosynthesis via de novo pathway; 5-formamido-1-(5-phospho-D-ribosyl)imidazole-4-carboxamide from 5-amino-1-(5-phospho-D-ribosyl)imidazole-4-carboxamide (10-formyl THF route): step 1/1.</text>
</comment>
<dbReference type="Pfam" id="PF01808">
    <property type="entry name" value="AICARFT_IMPCHas"/>
    <property type="match status" value="1"/>
</dbReference>
<dbReference type="NCBIfam" id="NF002049">
    <property type="entry name" value="PRK00881.1"/>
    <property type="match status" value="1"/>
</dbReference>
<evidence type="ECO:0000256" key="6">
    <source>
        <dbReference type="ARBA" id="ARBA00022801"/>
    </source>
</evidence>
<dbReference type="GO" id="GO:0003937">
    <property type="term" value="F:IMP cyclohydrolase activity"/>
    <property type="evidence" value="ECO:0007669"/>
    <property type="project" value="UniProtKB-EC"/>
</dbReference>
<dbReference type="EC" id="3.5.4.10" evidence="8"/>
<dbReference type="Gene3D" id="3.40.140.20">
    <property type="match status" value="2"/>
</dbReference>
<evidence type="ECO:0000313" key="10">
    <source>
        <dbReference type="EMBL" id="WQQ28811.1"/>
    </source>
</evidence>
<evidence type="ECO:0000256" key="3">
    <source>
        <dbReference type="ARBA" id="ARBA00007667"/>
    </source>
</evidence>
<reference evidence="11" key="1">
    <citation type="submission" date="2023-12" db="EMBL/GenBank/DDBJ databases">
        <title>Novel species in genus Nocardioides.</title>
        <authorList>
            <person name="Zhou H."/>
        </authorList>
    </citation>
    <scope>NUCLEOTIDE SEQUENCE [LARGE SCALE GENOMIC DNA]</scope>
    <source>
        <strain evidence="11">HM61</strain>
    </source>
</reference>
<dbReference type="CDD" id="cd01421">
    <property type="entry name" value="IMPCH"/>
    <property type="match status" value="1"/>
</dbReference>